<dbReference type="PANTHER" id="PTHR24559:SF444">
    <property type="entry name" value="REVERSE TRANSCRIPTASE DOMAIN-CONTAINING PROTEIN"/>
    <property type="match status" value="1"/>
</dbReference>
<feature type="region of interest" description="Disordered" evidence="1">
    <location>
        <begin position="360"/>
        <end position="386"/>
    </location>
</feature>
<dbReference type="Proteomes" id="UP001152795">
    <property type="component" value="Unassembled WGS sequence"/>
</dbReference>
<comment type="caution">
    <text evidence="3">The sequence shown here is derived from an EMBL/GenBank/DDBJ whole genome shotgun (WGS) entry which is preliminary data.</text>
</comment>
<dbReference type="OrthoDB" id="10055717at2759"/>
<dbReference type="Gene3D" id="3.10.10.10">
    <property type="entry name" value="HIV Type 1 Reverse Transcriptase, subunit A, domain 1"/>
    <property type="match status" value="1"/>
</dbReference>
<name>A0A6S7JIA6_PARCT</name>
<evidence type="ECO:0000313" key="3">
    <source>
        <dbReference type="EMBL" id="CAB4030618.1"/>
    </source>
</evidence>
<evidence type="ECO:0000259" key="2">
    <source>
        <dbReference type="Pfam" id="PF00078"/>
    </source>
</evidence>
<feature type="compositionally biased region" description="Basic and acidic residues" evidence="1">
    <location>
        <begin position="596"/>
        <end position="609"/>
    </location>
</feature>
<evidence type="ECO:0000256" key="1">
    <source>
        <dbReference type="SAM" id="MobiDB-lite"/>
    </source>
</evidence>
<evidence type="ECO:0000313" key="4">
    <source>
        <dbReference type="Proteomes" id="UP001152795"/>
    </source>
</evidence>
<dbReference type="Pfam" id="PF00078">
    <property type="entry name" value="RVT_1"/>
    <property type="match status" value="1"/>
</dbReference>
<proteinExistence type="predicted"/>
<keyword evidence="4" id="KW-1185">Reference proteome</keyword>
<dbReference type="PANTHER" id="PTHR24559">
    <property type="entry name" value="TRANSPOSON TY3-I GAG-POL POLYPROTEIN"/>
    <property type="match status" value="1"/>
</dbReference>
<gene>
    <name evidence="3" type="ORF">PACLA_8A087155</name>
</gene>
<dbReference type="InterPro" id="IPR053134">
    <property type="entry name" value="RNA-dir_DNA_polymerase"/>
</dbReference>
<feature type="region of interest" description="Disordered" evidence="1">
    <location>
        <begin position="563"/>
        <end position="616"/>
    </location>
</feature>
<protein>
    <recommendedName>
        <fullName evidence="2">Reverse transcriptase domain-containing protein</fullName>
    </recommendedName>
</protein>
<sequence>MRNTRKKLATIDGSQPLLQPEVDTPQEMLQCCHIRVAESHDIKPFEEIFIWGKLEDKNEKFTRDSYIEERNIFSRELGFLQPPIKISAEMMDDENKISICILNTTDKSIRVYREQTAATIQELPSTHNIVHISESNMEIIHHHNMTQSQKRHNLGLTQKINEAVGNHVKSGHLTPSKSTPWAFPIVPVLKPDKTVRLCVDYRPRNKITQNDPYPTGNLQEVLDNLSDVNYMYFSVIDLAQGYFQVPLAKEDRPKTAFRSPTGFWEWTRMPYGIKRKSGNFFSVDAEGSRTHRLALCMDDICIISKTFEEHLVNLQGVFDALRQHGLRINAKKSAFAMKEEQDDASSTLRHELVKAPVLAHQVKSTSSDEDRPQTSSKDPGTERSFWTKSDIDERYSRIRTTHRDYSRPGNHMADALSRIGWNVKWEERDEDTNKVATIGALKTRLVYARIEDTVSPATVREKTERLRETVSEVFQKAQESDAKLTEKRRERYNSKTSFKSLGVGQQVWKRNLRAKTFADRWTGPYVVVKPTLETKTSYVVRRNNGTKEEIVYYNYLKPYQIQPVKKPKSRNPPEKNGVGHPALDTSEDSESDSREEEMQLERKYPETIRRPPKRYT</sequence>
<reference evidence="3" key="1">
    <citation type="submission" date="2020-04" db="EMBL/GenBank/DDBJ databases">
        <authorList>
            <person name="Alioto T."/>
            <person name="Alioto T."/>
            <person name="Gomez Garrido J."/>
        </authorList>
    </citation>
    <scope>NUCLEOTIDE SEQUENCE</scope>
    <source>
        <strain evidence="3">A484AB</strain>
    </source>
</reference>
<dbReference type="EMBL" id="CACRXK020017007">
    <property type="protein sequence ID" value="CAB4030618.1"/>
    <property type="molecule type" value="Genomic_DNA"/>
</dbReference>
<accession>A0A6S7JIA6</accession>
<dbReference type="Gene3D" id="3.30.70.270">
    <property type="match status" value="1"/>
</dbReference>
<feature type="compositionally biased region" description="Acidic residues" evidence="1">
    <location>
        <begin position="585"/>
        <end position="595"/>
    </location>
</feature>
<organism evidence="3 4">
    <name type="scientific">Paramuricea clavata</name>
    <name type="common">Red gorgonian</name>
    <name type="synonym">Violescent sea-whip</name>
    <dbReference type="NCBI Taxonomy" id="317549"/>
    <lineage>
        <taxon>Eukaryota</taxon>
        <taxon>Metazoa</taxon>
        <taxon>Cnidaria</taxon>
        <taxon>Anthozoa</taxon>
        <taxon>Octocorallia</taxon>
        <taxon>Malacalcyonacea</taxon>
        <taxon>Plexauridae</taxon>
        <taxon>Paramuricea</taxon>
    </lineage>
</organism>
<dbReference type="CDD" id="cd01647">
    <property type="entry name" value="RT_LTR"/>
    <property type="match status" value="1"/>
</dbReference>
<dbReference type="InterPro" id="IPR043502">
    <property type="entry name" value="DNA/RNA_pol_sf"/>
</dbReference>
<dbReference type="SUPFAM" id="SSF56672">
    <property type="entry name" value="DNA/RNA polymerases"/>
    <property type="match status" value="1"/>
</dbReference>
<dbReference type="InterPro" id="IPR000477">
    <property type="entry name" value="RT_dom"/>
</dbReference>
<dbReference type="AlphaFoldDB" id="A0A6S7JIA6"/>
<feature type="domain" description="Reverse transcriptase" evidence="2">
    <location>
        <begin position="189"/>
        <end position="339"/>
    </location>
</feature>
<dbReference type="InterPro" id="IPR043128">
    <property type="entry name" value="Rev_trsase/Diguanyl_cyclase"/>
</dbReference>